<feature type="compositionally biased region" description="Pro residues" evidence="1">
    <location>
        <begin position="918"/>
        <end position="928"/>
    </location>
</feature>
<dbReference type="SUPFAM" id="SSF50729">
    <property type="entry name" value="PH domain-like"/>
    <property type="match status" value="1"/>
</dbReference>
<dbReference type="SUPFAM" id="SSF54277">
    <property type="entry name" value="CAD &amp; PB1 domains"/>
    <property type="match status" value="1"/>
</dbReference>
<dbReference type="InterPro" id="IPR001331">
    <property type="entry name" value="GDS_CDC24_CS"/>
</dbReference>
<feature type="compositionally biased region" description="Polar residues" evidence="1">
    <location>
        <begin position="697"/>
        <end position="711"/>
    </location>
</feature>
<dbReference type="InParanoid" id="A0A1J7J720"/>
<dbReference type="PROSITE" id="PS50010">
    <property type="entry name" value="DH_2"/>
    <property type="match status" value="1"/>
</dbReference>
<feature type="compositionally biased region" description="Polar residues" evidence="1">
    <location>
        <begin position="862"/>
        <end position="884"/>
    </location>
</feature>
<dbReference type="GO" id="GO:0005737">
    <property type="term" value="C:cytoplasm"/>
    <property type="evidence" value="ECO:0007669"/>
    <property type="project" value="TreeGrafter"/>
</dbReference>
<dbReference type="AlphaFoldDB" id="A0A1J7J720"/>
<dbReference type="InterPro" id="IPR010481">
    <property type="entry name" value="Cdc24/Scd1_N"/>
</dbReference>
<dbReference type="SMART" id="SM00666">
    <property type="entry name" value="PB1"/>
    <property type="match status" value="1"/>
</dbReference>
<dbReference type="PROSITE" id="PS51745">
    <property type="entry name" value="PB1"/>
    <property type="match status" value="1"/>
</dbReference>
<evidence type="ECO:0000313" key="4">
    <source>
        <dbReference type="EMBL" id="OIW25592.1"/>
    </source>
</evidence>
<feature type="compositionally biased region" description="Polar residues" evidence="1">
    <location>
        <begin position="633"/>
        <end position="646"/>
    </location>
</feature>
<dbReference type="PROSITE" id="PS00741">
    <property type="entry name" value="DH_1"/>
    <property type="match status" value="1"/>
</dbReference>
<feature type="compositionally biased region" description="Polar residues" evidence="1">
    <location>
        <begin position="656"/>
        <end position="676"/>
    </location>
</feature>
<dbReference type="SMART" id="SM00325">
    <property type="entry name" value="RhoGEF"/>
    <property type="match status" value="1"/>
</dbReference>
<dbReference type="InterPro" id="IPR000219">
    <property type="entry name" value="DH_dom"/>
</dbReference>
<dbReference type="InterPro" id="IPR035899">
    <property type="entry name" value="DBL_dom_sf"/>
</dbReference>
<feature type="domain" description="DH" evidence="2">
    <location>
        <begin position="236"/>
        <end position="410"/>
    </location>
</feature>
<dbReference type="Pfam" id="PF06395">
    <property type="entry name" value="CDC24"/>
    <property type="match status" value="1"/>
</dbReference>
<evidence type="ECO:0000313" key="5">
    <source>
        <dbReference type="Proteomes" id="UP000182658"/>
    </source>
</evidence>
<dbReference type="SUPFAM" id="SSF48065">
    <property type="entry name" value="DBL homology domain (DH-domain)"/>
    <property type="match status" value="1"/>
</dbReference>
<name>A0A1J7J720_9PEZI</name>
<dbReference type="Gene3D" id="1.20.900.10">
    <property type="entry name" value="Dbl homology (DH) domain"/>
    <property type="match status" value="1"/>
</dbReference>
<accession>A0A1J7J720</accession>
<feature type="domain" description="PB1" evidence="3">
    <location>
        <begin position="956"/>
        <end position="1037"/>
    </location>
</feature>
<dbReference type="GO" id="GO:0031106">
    <property type="term" value="P:septin ring organization"/>
    <property type="evidence" value="ECO:0007669"/>
    <property type="project" value="TreeGrafter"/>
</dbReference>
<dbReference type="Proteomes" id="UP000182658">
    <property type="component" value="Unassembled WGS sequence"/>
</dbReference>
<dbReference type="Pfam" id="PF00621">
    <property type="entry name" value="RhoGEF"/>
    <property type="match status" value="1"/>
</dbReference>
<dbReference type="OrthoDB" id="1594986at2759"/>
<feature type="compositionally biased region" description="Low complexity" evidence="1">
    <location>
        <begin position="804"/>
        <end position="822"/>
    </location>
</feature>
<dbReference type="Gene3D" id="3.10.20.90">
    <property type="entry name" value="Phosphatidylinositol 3-kinase Catalytic Subunit, Chain A, domain 1"/>
    <property type="match status" value="1"/>
</dbReference>
<dbReference type="InterPro" id="IPR011993">
    <property type="entry name" value="PH-like_dom_sf"/>
</dbReference>
<keyword evidence="5" id="KW-1185">Reference proteome</keyword>
<feature type="compositionally biased region" description="Polar residues" evidence="1">
    <location>
        <begin position="593"/>
        <end position="602"/>
    </location>
</feature>
<sequence>MAHAPLLRTNTAPVFQHSTDGVARLTNTLSMGSGPRGSQLSGSTAFDSSTSLNSLATAKTPVNGQVMATTNIINQKADASRSLYQICVALKQRLAQVPGFEVYLAQMEEWAADAEEGGPVESLWKLLRTGVPLLTIYNCLQPEKPLTDTSPEGSNDEKRAKIAILGFVGATSNQLKPPPPDKFIINDVMGTDTTGFLKVINTINYVLDLAEQRNLLLQIQPYPEDNVLGAGPQMSYRDYIIRELVDTERKYVQDLENLHDLKKTLEEQGVLPGDVIYQIFLNINAILDFQRRFLIRVETTNSMPQSRQEWGSPFVYYEEAFNIYQPFIANQRKAAQLASQLFDKIQSSQHPVASDFNTLDGFLLKPMQRLVKYPLLLKDLMKKSEDAATKNDLANGISAAERVLHNANEAVDRDMLDEALDDLITRVDDWKNHRVEQFGKLLLHGVYTVVTGKSEQEKDLTDKLPQYEIYLFECILLCCKEVAPLKTKDKKDRTKSTQPKTRNRNAKLQLKGRIFMTNVTDVVAISKTGKYNDNKGFMSSFNSAADSAGSYTVQIYWKGDPGVENFMIKFQNEEMMKKWAAGLDQQRKENAPQVAQSAQTPAPNFAWMQSVNGLENPYASQQEEDDDEDFYGSTPTTSVYGTQLPPQQALPGTMPRNASSASLRQRSATGDSTQSLAGMVRAPPPRFPLPQPPAPLSLQTQMSAGQQSPSARQGPDASSYFSPTAESPASSRASTTSGYFQPGAGYMLPKSGTPQPGGWDDQNRYTAPAMPRAPSRDGPSPANAYGMVATNGRNPRGPSMPVMASQSAAAAQAQFQQQRSRSYSTPDINGQQMSQRRQNGQSVPAVPGIPPHLTHERHDSNIPRSNTGSPANVPIRSNTQSPGVQLQREKAYGGTMSQFPAQPVYPRQSTPSNGMNNLPPPGPPPPGIAPMAPAGRGMSPAIGGQLMEPDFPMPTQLKVKVNCDSGNYVTLVVAFNITYQSLIDRIDAKLNRFTSSSIGKGNLKLRYRDEDGDFVTIESDDDIQIAISEWREGMRNTYAGPGGVGEIELFCVGEMD</sequence>
<organism evidence="4 5">
    <name type="scientific">Coniochaeta ligniaria NRRL 30616</name>
    <dbReference type="NCBI Taxonomy" id="1408157"/>
    <lineage>
        <taxon>Eukaryota</taxon>
        <taxon>Fungi</taxon>
        <taxon>Dikarya</taxon>
        <taxon>Ascomycota</taxon>
        <taxon>Pezizomycotina</taxon>
        <taxon>Sordariomycetes</taxon>
        <taxon>Sordariomycetidae</taxon>
        <taxon>Coniochaetales</taxon>
        <taxon>Coniochaetaceae</taxon>
        <taxon>Coniochaeta</taxon>
    </lineage>
</organism>
<dbReference type="CDD" id="cd05992">
    <property type="entry name" value="PB1"/>
    <property type="match status" value="1"/>
</dbReference>
<dbReference type="GO" id="GO:0043332">
    <property type="term" value="C:mating projection tip"/>
    <property type="evidence" value="ECO:0007669"/>
    <property type="project" value="TreeGrafter"/>
</dbReference>
<dbReference type="InterPro" id="IPR053793">
    <property type="entry name" value="PB1-like"/>
</dbReference>
<feature type="compositionally biased region" description="Polar residues" evidence="1">
    <location>
        <begin position="823"/>
        <end position="842"/>
    </location>
</feature>
<dbReference type="GO" id="GO:0035556">
    <property type="term" value="P:intracellular signal transduction"/>
    <property type="evidence" value="ECO:0007669"/>
    <property type="project" value="InterPro"/>
</dbReference>
<dbReference type="EMBL" id="KV875101">
    <property type="protein sequence ID" value="OIW25592.1"/>
    <property type="molecule type" value="Genomic_DNA"/>
</dbReference>
<evidence type="ECO:0000259" key="3">
    <source>
        <dbReference type="PROSITE" id="PS51745"/>
    </source>
</evidence>
<evidence type="ECO:0000256" key="1">
    <source>
        <dbReference type="SAM" id="MobiDB-lite"/>
    </source>
</evidence>
<dbReference type="Pfam" id="PF15411">
    <property type="entry name" value="PH_10"/>
    <property type="match status" value="1"/>
</dbReference>
<dbReference type="CDD" id="cd00160">
    <property type="entry name" value="RhoGEF"/>
    <property type="match status" value="1"/>
</dbReference>
<proteinExistence type="predicted"/>
<gene>
    <name evidence="4" type="ORF">CONLIGDRAFT_647335</name>
</gene>
<dbReference type="InterPro" id="IPR000270">
    <property type="entry name" value="PB1_dom"/>
</dbReference>
<dbReference type="GO" id="GO:0030010">
    <property type="term" value="P:establishment of cell polarity"/>
    <property type="evidence" value="ECO:0007669"/>
    <property type="project" value="TreeGrafter"/>
</dbReference>
<evidence type="ECO:0008006" key="6">
    <source>
        <dbReference type="Google" id="ProtNLM"/>
    </source>
</evidence>
<dbReference type="GO" id="GO:0005085">
    <property type="term" value="F:guanyl-nucleotide exchange factor activity"/>
    <property type="evidence" value="ECO:0007669"/>
    <property type="project" value="InterPro"/>
</dbReference>
<dbReference type="FunFam" id="3.10.20.90:FF:000176">
    <property type="entry name" value="Rho guanyl nucleotide exchange factor"/>
    <property type="match status" value="1"/>
</dbReference>
<feature type="compositionally biased region" description="Pro residues" evidence="1">
    <location>
        <begin position="682"/>
        <end position="695"/>
    </location>
</feature>
<evidence type="ECO:0000259" key="2">
    <source>
        <dbReference type="PROSITE" id="PS50010"/>
    </source>
</evidence>
<dbReference type="PANTHER" id="PTHR47339:SF1">
    <property type="entry name" value="CELL DIVISION CONTROL PROTEIN 24"/>
    <property type="match status" value="1"/>
</dbReference>
<reference evidence="4 5" key="1">
    <citation type="submission" date="2016-10" db="EMBL/GenBank/DDBJ databases">
        <title>Draft genome sequence of Coniochaeta ligniaria NRRL30616, a lignocellulolytic fungus for bioabatement of inhibitors in plant biomass hydrolysates.</title>
        <authorList>
            <consortium name="DOE Joint Genome Institute"/>
            <person name="Jimenez D.J."/>
            <person name="Hector R.E."/>
            <person name="Riley R."/>
            <person name="Sun H."/>
            <person name="Grigoriev I.V."/>
            <person name="Van Elsas J.D."/>
            <person name="Nichols N.N."/>
        </authorList>
    </citation>
    <scope>NUCLEOTIDE SEQUENCE [LARGE SCALE GENOMIC DNA]</scope>
    <source>
        <strain evidence="4 5">NRRL 30616</strain>
    </source>
</reference>
<dbReference type="GO" id="GO:0005634">
    <property type="term" value="C:nucleus"/>
    <property type="evidence" value="ECO:0007669"/>
    <property type="project" value="TreeGrafter"/>
</dbReference>
<dbReference type="InterPro" id="IPR033511">
    <property type="entry name" value="Cdc24/Scd1_PH_dom"/>
</dbReference>
<dbReference type="PANTHER" id="PTHR47339">
    <property type="entry name" value="CELL DIVISION CONTROL PROTEIN 24"/>
    <property type="match status" value="1"/>
</dbReference>
<dbReference type="Pfam" id="PF00564">
    <property type="entry name" value="PB1"/>
    <property type="match status" value="1"/>
</dbReference>
<dbReference type="STRING" id="1408157.A0A1J7J720"/>
<dbReference type="Gene3D" id="2.30.29.30">
    <property type="entry name" value="Pleckstrin-homology domain (PH domain)/Phosphotyrosine-binding domain (PTB)"/>
    <property type="match status" value="1"/>
</dbReference>
<feature type="region of interest" description="Disordered" evidence="1">
    <location>
        <begin position="583"/>
        <end position="602"/>
    </location>
</feature>
<feature type="region of interest" description="Disordered" evidence="1">
    <location>
        <begin position="617"/>
        <end position="928"/>
    </location>
</feature>
<dbReference type="CDD" id="cd13246">
    <property type="entry name" value="PH_Scd1"/>
    <property type="match status" value="1"/>
</dbReference>
<feature type="compositionally biased region" description="Polar residues" evidence="1">
    <location>
        <begin position="719"/>
        <end position="739"/>
    </location>
</feature>
<dbReference type="InterPro" id="IPR053026">
    <property type="entry name" value="CDC42_GEF"/>
</dbReference>
<dbReference type="GO" id="GO:0000935">
    <property type="term" value="C:division septum"/>
    <property type="evidence" value="ECO:0007669"/>
    <property type="project" value="TreeGrafter"/>
</dbReference>
<protein>
    <recommendedName>
        <fullName evidence="6">DH domain-containing protein</fullName>
    </recommendedName>
</protein>